<name>A0A2S7XUH8_9GAMM</name>
<dbReference type="AlphaFoldDB" id="A0A2S7XUH8"/>
<keyword evidence="2" id="KW-1185">Reference proteome</keyword>
<evidence type="ECO:0000313" key="1">
    <source>
        <dbReference type="EMBL" id="PQJ97395.1"/>
    </source>
</evidence>
<dbReference type="EMBL" id="PPGH01000013">
    <property type="protein sequence ID" value="PQJ97395.1"/>
    <property type="molecule type" value="Genomic_DNA"/>
</dbReference>
<gene>
    <name evidence="1" type="ORF">CXB77_02415</name>
</gene>
<protein>
    <submittedName>
        <fullName evidence="1">Uncharacterized protein</fullName>
    </submittedName>
</protein>
<comment type="caution">
    <text evidence="1">The sequence shown here is derived from an EMBL/GenBank/DDBJ whole genome shotgun (WGS) entry which is preliminary data.</text>
</comment>
<organism evidence="1 2">
    <name type="scientific">Chromatium okenii</name>
    <dbReference type="NCBI Taxonomy" id="61644"/>
    <lineage>
        <taxon>Bacteria</taxon>
        <taxon>Pseudomonadati</taxon>
        <taxon>Pseudomonadota</taxon>
        <taxon>Gammaproteobacteria</taxon>
        <taxon>Chromatiales</taxon>
        <taxon>Chromatiaceae</taxon>
        <taxon>Chromatium</taxon>
    </lineage>
</organism>
<sequence length="395" mass="44206">MNIFFNHSTGAFIMPKVIKFDLPIDGIRAKNIEEIRDHFTLEILAHFRSGLLAKWLAVRKLSEELAAVQALDGLDDHAVLKGLCGAFGVEADDLIIAEALKEPVGQAGENVLEVAQHYAQLAEAIDSAIYEAVRTQGIVKNEMFDYYSWTEAACYKSKALFTSRSKESAPAIPVAPAIGSVIHTFDFSNTNRSIGDIVGWFLMSEYAEDYCSNWHNFIAVLNQRKQLLSSMTEKVTIPLLKKALNDRVAWLEDIITLLKDKEKDFNAEQRMSDQEKDRRGKRNQEKLDIIRSLPAEKKTMISQPRTGQVSLVVRPRNSFHPYLVGNDSVESKYKKGDLICAHDKVGGVISTVTGVITDIGKEKPDVKIFCELEEVLVDQLGGFMRTHVFGIDISN</sequence>
<evidence type="ECO:0000313" key="2">
    <source>
        <dbReference type="Proteomes" id="UP000239936"/>
    </source>
</evidence>
<accession>A0A2S7XUH8</accession>
<reference evidence="1 2" key="1">
    <citation type="submission" date="2018-01" db="EMBL/GenBank/DDBJ databases">
        <title>The complete genome sequence of Chromatium okenii LaCa, a purple sulfur bacterium with a turbulent life.</title>
        <authorList>
            <person name="Luedin S.M."/>
            <person name="Liechti N."/>
            <person name="Storelli N."/>
            <person name="Danza F."/>
            <person name="Wittwer M."/>
            <person name="Pothier J.F."/>
            <person name="Tonolla M.A."/>
        </authorList>
    </citation>
    <scope>NUCLEOTIDE SEQUENCE [LARGE SCALE GENOMIC DNA]</scope>
    <source>
        <strain evidence="1 2">LaCa</strain>
    </source>
</reference>
<proteinExistence type="predicted"/>
<dbReference type="Proteomes" id="UP000239936">
    <property type="component" value="Unassembled WGS sequence"/>
</dbReference>